<keyword evidence="2 5" id="KW-0812">Transmembrane</keyword>
<dbReference type="EMBL" id="AP009389">
    <property type="protein sequence ID" value="BAF58275.1"/>
    <property type="molecule type" value="Genomic_DNA"/>
</dbReference>
<proteinExistence type="predicted"/>
<feature type="transmembrane region" description="Helical" evidence="5">
    <location>
        <begin position="65"/>
        <end position="87"/>
    </location>
</feature>
<dbReference type="HOGENOM" id="CLU_015114_1_3_9"/>
<evidence type="ECO:0000256" key="3">
    <source>
        <dbReference type="ARBA" id="ARBA00022989"/>
    </source>
</evidence>
<dbReference type="PANTHER" id="PTHR11040:SF205">
    <property type="entry name" value="ZINC TRANSPORTER ZUPT"/>
    <property type="match status" value="1"/>
</dbReference>
<dbReference type="STRING" id="370438.PTH_0094"/>
<name>A5D652_PELTS</name>
<dbReference type="Proteomes" id="UP000006556">
    <property type="component" value="Chromosome"/>
</dbReference>
<dbReference type="Pfam" id="PF02535">
    <property type="entry name" value="Zip"/>
    <property type="match status" value="1"/>
</dbReference>
<protein>
    <submittedName>
        <fullName evidence="6">Predicted divalent heavy-metal cations transporter</fullName>
    </submittedName>
</protein>
<accession>A5D652</accession>
<gene>
    <name evidence="6" type="ordered locus">PTH_0094</name>
</gene>
<evidence type="ECO:0000256" key="4">
    <source>
        <dbReference type="ARBA" id="ARBA00023136"/>
    </source>
</evidence>
<evidence type="ECO:0000256" key="1">
    <source>
        <dbReference type="ARBA" id="ARBA00004141"/>
    </source>
</evidence>
<keyword evidence="7" id="KW-1185">Reference proteome</keyword>
<evidence type="ECO:0000313" key="6">
    <source>
        <dbReference type="EMBL" id="BAF58275.1"/>
    </source>
</evidence>
<evidence type="ECO:0000256" key="5">
    <source>
        <dbReference type="SAM" id="Phobius"/>
    </source>
</evidence>
<keyword evidence="4 5" id="KW-0472">Membrane</keyword>
<feature type="transmembrane region" description="Helical" evidence="5">
    <location>
        <begin position="99"/>
        <end position="125"/>
    </location>
</feature>
<feature type="transmembrane region" description="Helical" evidence="5">
    <location>
        <begin position="34"/>
        <end position="53"/>
    </location>
</feature>
<dbReference type="InterPro" id="IPR003689">
    <property type="entry name" value="ZIP"/>
</dbReference>
<organism evidence="6 7">
    <name type="scientific">Pelotomaculum thermopropionicum (strain DSM 13744 / JCM 10971 / SI)</name>
    <dbReference type="NCBI Taxonomy" id="370438"/>
    <lineage>
        <taxon>Bacteria</taxon>
        <taxon>Bacillati</taxon>
        <taxon>Bacillota</taxon>
        <taxon>Clostridia</taxon>
        <taxon>Eubacteriales</taxon>
        <taxon>Desulfotomaculaceae</taxon>
        <taxon>Pelotomaculum</taxon>
    </lineage>
</organism>
<dbReference type="PANTHER" id="PTHR11040">
    <property type="entry name" value="ZINC/IRON TRANSPORTER"/>
    <property type="match status" value="1"/>
</dbReference>
<feature type="transmembrane region" description="Helical" evidence="5">
    <location>
        <begin position="160"/>
        <end position="183"/>
    </location>
</feature>
<reference evidence="7" key="1">
    <citation type="journal article" date="2008" name="Genome Res.">
        <title>The genome of Pelotomaculum thermopropionicum reveals niche-associated evolution in anaerobic microbiota.</title>
        <authorList>
            <person name="Kosaka T."/>
            <person name="Kato S."/>
            <person name="Shimoyama T."/>
            <person name="Ishii S."/>
            <person name="Abe T."/>
            <person name="Watanabe K."/>
        </authorList>
    </citation>
    <scope>NUCLEOTIDE SEQUENCE [LARGE SCALE GENOMIC DNA]</scope>
    <source>
        <strain evidence="7">DSM 13744 / JCM 10971 / SI</strain>
    </source>
</reference>
<dbReference type="KEGG" id="pth:PTH_0094"/>
<feature type="transmembrane region" description="Helical" evidence="5">
    <location>
        <begin position="189"/>
        <end position="206"/>
    </location>
</feature>
<evidence type="ECO:0000256" key="2">
    <source>
        <dbReference type="ARBA" id="ARBA00022692"/>
    </source>
</evidence>
<sequence length="239" mass="23818">MAAIVLMGLIAGLGTCLGALLVALPGRPRPGVFSFLLGLAAGIMAAVIVIDLVPSSLRYGSLPAALAGFLSGAGLMAILDLAFIFFSPSSARPGSFLKMGFLIAAGIALHDFPEGLAIAAGYAAAKDLGPLLAFAIGLHNIPEGMACAAPLKYGGLSTGLILAINAAISLVTPLGVLLGLAAVKVSGGLIGLLLAFAAGAMTYIILRELAPQSRRNSKFMACLGMAAGAAAIMALGLIF</sequence>
<dbReference type="eggNOG" id="COG0428">
    <property type="taxonomic scope" value="Bacteria"/>
</dbReference>
<evidence type="ECO:0000313" key="7">
    <source>
        <dbReference type="Proteomes" id="UP000006556"/>
    </source>
</evidence>
<keyword evidence="3 5" id="KW-1133">Transmembrane helix</keyword>
<dbReference type="GO" id="GO:0005385">
    <property type="term" value="F:zinc ion transmembrane transporter activity"/>
    <property type="evidence" value="ECO:0007669"/>
    <property type="project" value="TreeGrafter"/>
</dbReference>
<dbReference type="AlphaFoldDB" id="A5D652"/>
<dbReference type="GO" id="GO:0016020">
    <property type="term" value="C:membrane"/>
    <property type="evidence" value="ECO:0007669"/>
    <property type="project" value="UniProtKB-SubCell"/>
</dbReference>
<comment type="subcellular location">
    <subcellularLocation>
        <location evidence="1">Membrane</location>
        <topology evidence="1">Multi-pass membrane protein</topology>
    </subcellularLocation>
</comment>
<feature type="transmembrane region" description="Helical" evidence="5">
    <location>
        <begin position="218"/>
        <end position="238"/>
    </location>
</feature>